<keyword evidence="2 3" id="KW-0694">RNA-binding</keyword>
<evidence type="ECO:0000256" key="3">
    <source>
        <dbReference type="PROSITE-ProRule" id="PRU00176"/>
    </source>
</evidence>
<evidence type="ECO:0000313" key="7">
    <source>
        <dbReference type="EMBL" id="ETO25468.1"/>
    </source>
</evidence>
<dbReference type="OrthoDB" id="5382468at2759"/>
<dbReference type="CDD" id="cd12254">
    <property type="entry name" value="RRM_hnRNPH_ESRPs_RBM12_like"/>
    <property type="match status" value="1"/>
</dbReference>
<proteinExistence type="predicted"/>
<dbReference type="Proteomes" id="UP000023152">
    <property type="component" value="Unassembled WGS sequence"/>
</dbReference>
<dbReference type="InterPro" id="IPR035979">
    <property type="entry name" value="RBD_domain_sf"/>
</dbReference>
<keyword evidence="5" id="KW-0812">Transmembrane</keyword>
<dbReference type="PROSITE" id="PS50102">
    <property type="entry name" value="RRM"/>
    <property type="match status" value="1"/>
</dbReference>
<protein>
    <submittedName>
        <fullName evidence="7">G-rich RNA sequence binding factor 1</fullName>
    </submittedName>
</protein>
<feature type="transmembrane region" description="Helical" evidence="5">
    <location>
        <begin position="277"/>
        <end position="299"/>
    </location>
</feature>
<dbReference type="GO" id="GO:0003723">
    <property type="term" value="F:RNA binding"/>
    <property type="evidence" value="ECO:0007669"/>
    <property type="project" value="UniProtKB-UniRule"/>
</dbReference>
<feature type="compositionally biased region" description="Basic and acidic residues" evidence="4">
    <location>
        <begin position="168"/>
        <end position="195"/>
    </location>
</feature>
<reference evidence="7 8" key="1">
    <citation type="journal article" date="2013" name="Curr. Biol.">
        <title>The Genome of the Foraminiferan Reticulomyxa filosa.</title>
        <authorList>
            <person name="Glockner G."/>
            <person name="Hulsmann N."/>
            <person name="Schleicher M."/>
            <person name="Noegel A.A."/>
            <person name="Eichinger L."/>
            <person name="Gallinger C."/>
            <person name="Pawlowski J."/>
            <person name="Sierra R."/>
            <person name="Euteneuer U."/>
            <person name="Pillet L."/>
            <person name="Moustafa A."/>
            <person name="Platzer M."/>
            <person name="Groth M."/>
            <person name="Szafranski K."/>
            <person name="Schliwa M."/>
        </authorList>
    </citation>
    <scope>NUCLEOTIDE SEQUENCE [LARGE SCALE GENOMIC DNA]</scope>
</reference>
<evidence type="ECO:0000259" key="6">
    <source>
        <dbReference type="PROSITE" id="PS50102"/>
    </source>
</evidence>
<dbReference type="PANTHER" id="PTHR13976">
    <property type="entry name" value="HETEROGENEOUS NUCLEAR RIBONUCLEOPROTEIN-RELATED"/>
    <property type="match status" value="1"/>
</dbReference>
<dbReference type="AlphaFoldDB" id="X6NHU2"/>
<dbReference type="InterPro" id="IPR050666">
    <property type="entry name" value="ESRP"/>
</dbReference>
<dbReference type="InterPro" id="IPR012677">
    <property type="entry name" value="Nucleotide-bd_a/b_plait_sf"/>
</dbReference>
<dbReference type="Pfam" id="PF00076">
    <property type="entry name" value="RRM_1"/>
    <property type="match status" value="1"/>
</dbReference>
<keyword evidence="1" id="KW-0677">Repeat</keyword>
<keyword evidence="5" id="KW-1133">Transmembrane helix</keyword>
<keyword evidence="8" id="KW-1185">Reference proteome</keyword>
<feature type="domain" description="RRM" evidence="6">
    <location>
        <begin position="201"/>
        <end position="275"/>
    </location>
</feature>
<dbReference type="SUPFAM" id="SSF54928">
    <property type="entry name" value="RNA-binding domain, RBD"/>
    <property type="match status" value="1"/>
</dbReference>
<sequence length="331" mass="38917">MIGYRYPSSFPKYCDVLRIENLPGNCDHSFIVGLFDGECEQFFLSLQKHKNIYIYVCPKRLHINPSYNTAYVEFFCAFDCELAMTRNLVHLIYFCFSFFFCNYCALLNFVNKKILTKKQFIEGKEVHMSPVSRTELYTTVGHPVASAETTKQYTNISISKSVHASNKRIAEQERQDHQGDYQDQSESRSQKSQTFDKKNNFRVHLTGLAYELTEEDVYTFFKNARITVDRRSIRFLFDESDGRKTGQAIIEFDNKTDASWAVKQLNRQYIGRRYKNLFLFFISITKLVIIYLTTYFILAMFVTKILISFPPCLSYTFHFQFVGKQIKSKEK</sequence>
<organism evidence="7 8">
    <name type="scientific">Reticulomyxa filosa</name>
    <dbReference type="NCBI Taxonomy" id="46433"/>
    <lineage>
        <taxon>Eukaryota</taxon>
        <taxon>Sar</taxon>
        <taxon>Rhizaria</taxon>
        <taxon>Retaria</taxon>
        <taxon>Foraminifera</taxon>
        <taxon>Monothalamids</taxon>
        <taxon>Reticulomyxidae</taxon>
        <taxon>Reticulomyxa</taxon>
    </lineage>
</organism>
<evidence type="ECO:0000313" key="8">
    <source>
        <dbReference type="Proteomes" id="UP000023152"/>
    </source>
</evidence>
<accession>X6NHU2</accession>
<evidence type="ECO:0000256" key="4">
    <source>
        <dbReference type="SAM" id="MobiDB-lite"/>
    </source>
</evidence>
<dbReference type="EMBL" id="ASPP01008506">
    <property type="protein sequence ID" value="ETO25468.1"/>
    <property type="molecule type" value="Genomic_DNA"/>
</dbReference>
<feature type="transmembrane region" description="Helical" evidence="5">
    <location>
        <begin position="91"/>
        <end position="110"/>
    </location>
</feature>
<comment type="caution">
    <text evidence="7">The sequence shown here is derived from an EMBL/GenBank/DDBJ whole genome shotgun (WGS) entry which is preliminary data.</text>
</comment>
<keyword evidence="5" id="KW-0472">Membrane</keyword>
<dbReference type="InterPro" id="IPR000504">
    <property type="entry name" value="RRM_dom"/>
</dbReference>
<gene>
    <name evidence="7" type="ORF">RFI_11668</name>
</gene>
<name>X6NHU2_RETFI</name>
<evidence type="ECO:0000256" key="5">
    <source>
        <dbReference type="SAM" id="Phobius"/>
    </source>
</evidence>
<evidence type="ECO:0000256" key="2">
    <source>
        <dbReference type="ARBA" id="ARBA00022884"/>
    </source>
</evidence>
<dbReference type="Gene3D" id="3.30.70.330">
    <property type="match status" value="1"/>
</dbReference>
<feature type="region of interest" description="Disordered" evidence="4">
    <location>
        <begin position="167"/>
        <end position="195"/>
    </location>
</feature>
<evidence type="ECO:0000256" key="1">
    <source>
        <dbReference type="ARBA" id="ARBA00022737"/>
    </source>
</evidence>
<dbReference type="SMART" id="SM00360">
    <property type="entry name" value="RRM"/>
    <property type="match status" value="1"/>
</dbReference>